<proteinExistence type="predicted"/>
<keyword evidence="2" id="KW-1185">Reference proteome</keyword>
<protein>
    <submittedName>
        <fullName evidence="3">Uncharacterized protein LOC106181727</fullName>
    </submittedName>
</protein>
<sequence length="276" mass="30134">MTRQTGVAVLLIIALTTVTSVTGAGPIPLTPEEEAQRDDAMADMANLPIEHQMRPELPPGPIPPIPACECHAHGDVRYVTCDGRAFRFNTPPGDVGIMAKSIGGWLWYIITEQEFFDDGPKTRLTKVKYQIFSHYVIIEYKDTPDPNGLYTITVENDIIPGPPLFDDAVSLGPAGAPGVLFVGGGFNISVIDVDGDLYIEVSCTLLPPVLFDIRIRVARHCLQIHIPPIWQSWMEGICGDWNGFPANDVVALVGFPQVLPAPVMGFPFQQTTTMPI</sequence>
<dbReference type="Proteomes" id="UP000085678">
    <property type="component" value="Unplaced"/>
</dbReference>
<dbReference type="RefSeq" id="XP_013421645.1">
    <property type="nucleotide sequence ID" value="XM_013566191.2"/>
</dbReference>
<gene>
    <name evidence="3" type="primary">LOC106181727</name>
</gene>
<keyword evidence="1" id="KW-0732">Signal</keyword>
<feature type="chain" id="PRO_5010280868" evidence="1">
    <location>
        <begin position="24"/>
        <end position="276"/>
    </location>
</feature>
<evidence type="ECO:0000256" key="1">
    <source>
        <dbReference type="SAM" id="SignalP"/>
    </source>
</evidence>
<organism evidence="2 3">
    <name type="scientific">Lingula anatina</name>
    <name type="common">Brachiopod</name>
    <name type="synonym">Lingula unguis</name>
    <dbReference type="NCBI Taxonomy" id="7574"/>
    <lineage>
        <taxon>Eukaryota</taxon>
        <taxon>Metazoa</taxon>
        <taxon>Spiralia</taxon>
        <taxon>Lophotrochozoa</taxon>
        <taxon>Brachiopoda</taxon>
        <taxon>Linguliformea</taxon>
        <taxon>Lingulata</taxon>
        <taxon>Lingulida</taxon>
        <taxon>Linguloidea</taxon>
        <taxon>Lingulidae</taxon>
        <taxon>Lingula</taxon>
    </lineage>
</organism>
<dbReference type="InParanoid" id="A0A1S3KG78"/>
<dbReference type="KEGG" id="lak:106181727"/>
<evidence type="ECO:0000313" key="2">
    <source>
        <dbReference type="Proteomes" id="UP000085678"/>
    </source>
</evidence>
<dbReference type="GeneID" id="106181727"/>
<evidence type="ECO:0000313" key="3">
    <source>
        <dbReference type="RefSeq" id="XP_013421645.1"/>
    </source>
</evidence>
<name>A0A1S3KG78_LINAN</name>
<accession>A0A1S3KG78</accession>
<dbReference type="AlphaFoldDB" id="A0A1S3KG78"/>
<reference evidence="3" key="1">
    <citation type="submission" date="2025-08" db="UniProtKB">
        <authorList>
            <consortium name="RefSeq"/>
        </authorList>
    </citation>
    <scope>IDENTIFICATION</scope>
    <source>
        <tissue evidence="3">Gonads</tissue>
    </source>
</reference>
<feature type="signal peptide" evidence="1">
    <location>
        <begin position="1"/>
        <end position="23"/>
    </location>
</feature>